<dbReference type="AlphaFoldDB" id="A0AAE9ZG17"/>
<protein>
    <submittedName>
        <fullName evidence="2">Uncharacterized protein</fullName>
    </submittedName>
</protein>
<keyword evidence="1" id="KW-1133">Transmembrane helix</keyword>
<evidence type="ECO:0000313" key="3">
    <source>
        <dbReference type="Proteomes" id="UP001214043"/>
    </source>
</evidence>
<dbReference type="Proteomes" id="UP001214043">
    <property type="component" value="Chromosome"/>
</dbReference>
<feature type="transmembrane region" description="Helical" evidence="1">
    <location>
        <begin position="38"/>
        <end position="55"/>
    </location>
</feature>
<dbReference type="RefSeq" id="WP_274495121.1">
    <property type="nucleotide sequence ID" value="NZ_CP118166.1"/>
</dbReference>
<keyword evidence="3" id="KW-1185">Reference proteome</keyword>
<organism evidence="2 3">
    <name type="scientific">Hyphococcus flavus</name>
    <dbReference type="NCBI Taxonomy" id="1866326"/>
    <lineage>
        <taxon>Bacteria</taxon>
        <taxon>Pseudomonadati</taxon>
        <taxon>Pseudomonadota</taxon>
        <taxon>Alphaproteobacteria</taxon>
        <taxon>Parvularculales</taxon>
        <taxon>Parvularculaceae</taxon>
        <taxon>Hyphococcus</taxon>
    </lineage>
</organism>
<evidence type="ECO:0000313" key="2">
    <source>
        <dbReference type="EMBL" id="WDI33155.1"/>
    </source>
</evidence>
<dbReference type="KEGG" id="hfl:PUV54_08090"/>
<gene>
    <name evidence="2" type="ORF">PUV54_08090</name>
</gene>
<feature type="transmembrane region" description="Helical" evidence="1">
    <location>
        <begin position="14"/>
        <end position="32"/>
    </location>
</feature>
<proteinExistence type="predicted"/>
<dbReference type="EMBL" id="CP118166">
    <property type="protein sequence ID" value="WDI33155.1"/>
    <property type="molecule type" value="Genomic_DNA"/>
</dbReference>
<keyword evidence="1" id="KW-0812">Transmembrane</keyword>
<reference evidence="2" key="1">
    <citation type="submission" date="2023-02" db="EMBL/GenBank/DDBJ databases">
        <title>Genome sequence of Hyphococcus flavus.</title>
        <authorList>
            <person name="Rong J.-C."/>
            <person name="Zhao Q."/>
            <person name="Yi M."/>
            <person name="Wu J.-Y."/>
        </authorList>
    </citation>
    <scope>NUCLEOTIDE SEQUENCE</scope>
    <source>
        <strain evidence="2">MCCC 1K03223</strain>
    </source>
</reference>
<keyword evidence="1" id="KW-0472">Membrane</keyword>
<name>A0AAE9ZG17_9PROT</name>
<sequence>MSESRELLSRLDRAQLYTLVEIAILVTGFIGTLVTQQFWVALVALTSMFAFSRLISRKMDQSVENEFKDEWDDD</sequence>
<evidence type="ECO:0000256" key="1">
    <source>
        <dbReference type="SAM" id="Phobius"/>
    </source>
</evidence>
<accession>A0AAE9ZG17</accession>